<sequence length="73" mass="8276">MGPVIFDEQCFTIEAEFKSQSYCVLAEDINEAFEKENPIPGVFHPASIMVFGAICSNFKFYRTKRPYDQGSVS</sequence>
<dbReference type="EMBL" id="PDUG01000006">
    <property type="protein sequence ID" value="PIC20067.1"/>
    <property type="molecule type" value="Genomic_DNA"/>
</dbReference>
<protein>
    <submittedName>
        <fullName evidence="1">Uncharacterized protein</fullName>
    </submittedName>
</protein>
<dbReference type="Proteomes" id="UP000230233">
    <property type="component" value="Chromosome X"/>
</dbReference>
<reference evidence="2" key="1">
    <citation type="submission" date="2017-10" db="EMBL/GenBank/DDBJ databases">
        <title>Rapid genome shrinkage in a self-fertile nematode reveals novel sperm competition proteins.</title>
        <authorList>
            <person name="Yin D."/>
            <person name="Schwarz E.M."/>
            <person name="Thomas C.G."/>
            <person name="Felde R.L."/>
            <person name="Korf I.F."/>
            <person name="Cutter A.D."/>
            <person name="Schartner C.M."/>
            <person name="Ralston E.J."/>
            <person name="Meyer B.J."/>
            <person name="Haag E.S."/>
        </authorList>
    </citation>
    <scope>NUCLEOTIDE SEQUENCE [LARGE SCALE GENOMIC DNA]</scope>
    <source>
        <strain evidence="2">JU1422</strain>
    </source>
</reference>
<dbReference type="AlphaFoldDB" id="A0A2G5SYF2"/>
<keyword evidence="2" id="KW-1185">Reference proteome</keyword>
<evidence type="ECO:0000313" key="1">
    <source>
        <dbReference type="EMBL" id="PIC20067.1"/>
    </source>
</evidence>
<evidence type="ECO:0000313" key="2">
    <source>
        <dbReference type="Proteomes" id="UP000230233"/>
    </source>
</evidence>
<accession>A0A2G5SYF2</accession>
<organism evidence="1 2">
    <name type="scientific">Caenorhabditis nigoni</name>
    <dbReference type="NCBI Taxonomy" id="1611254"/>
    <lineage>
        <taxon>Eukaryota</taxon>
        <taxon>Metazoa</taxon>
        <taxon>Ecdysozoa</taxon>
        <taxon>Nematoda</taxon>
        <taxon>Chromadorea</taxon>
        <taxon>Rhabditida</taxon>
        <taxon>Rhabditina</taxon>
        <taxon>Rhabditomorpha</taxon>
        <taxon>Rhabditoidea</taxon>
        <taxon>Rhabditidae</taxon>
        <taxon>Peloderinae</taxon>
        <taxon>Caenorhabditis</taxon>
    </lineage>
</organism>
<gene>
    <name evidence="1" type="primary">Cnig_chr_X.g25387</name>
    <name evidence="1" type="ORF">B9Z55_025387</name>
</gene>
<comment type="caution">
    <text evidence="1">The sequence shown here is derived from an EMBL/GenBank/DDBJ whole genome shotgun (WGS) entry which is preliminary data.</text>
</comment>
<proteinExistence type="predicted"/>
<name>A0A2G5SYF2_9PELO</name>